<dbReference type="Proteomes" id="UP001299409">
    <property type="component" value="Unassembled WGS sequence"/>
</dbReference>
<proteinExistence type="predicted"/>
<organism evidence="1 2">
    <name type="scientific">Intestinibacter bartlettii</name>
    <dbReference type="NCBI Taxonomy" id="261299"/>
    <lineage>
        <taxon>Bacteria</taxon>
        <taxon>Bacillati</taxon>
        <taxon>Bacillota</taxon>
        <taxon>Clostridia</taxon>
        <taxon>Peptostreptococcales</taxon>
        <taxon>Peptostreptococcaceae</taxon>
        <taxon>Intestinibacter</taxon>
    </lineage>
</organism>
<protein>
    <submittedName>
        <fullName evidence="1">Uncharacterized protein</fullName>
    </submittedName>
</protein>
<comment type="caution">
    <text evidence="1">The sequence shown here is derived from an EMBL/GenBank/DDBJ whole genome shotgun (WGS) entry which is preliminary data.</text>
</comment>
<dbReference type="EMBL" id="JAJBMB010000020">
    <property type="protein sequence ID" value="MCB5447329.1"/>
    <property type="molecule type" value="Genomic_DNA"/>
</dbReference>
<evidence type="ECO:0000313" key="1">
    <source>
        <dbReference type="EMBL" id="MCB5447329.1"/>
    </source>
</evidence>
<accession>A0ABS8D0U8</accession>
<name>A0ABS8D0U8_9FIRM</name>
<evidence type="ECO:0000313" key="2">
    <source>
        <dbReference type="Proteomes" id="UP001299409"/>
    </source>
</evidence>
<keyword evidence="2" id="KW-1185">Reference proteome</keyword>
<sequence>MSNNKRNDNSKSNSNYIYPQPYIDPMVYLNPYYSNATGYQNNSQGYVEYTNPNNGYIDYSQFNDNATNTYPDQNYINNNTYDSGGEYTNIPAEDFNIPSVPYFQQPNIANPQQNIPNMILPNPQYQSLPPNMGNQGQSIGNQNQPNMNMQDMNYQNPNMVNQGAMPYGMPMYPYPNMMGGYIPMPKPPMYPAGMFPNMYPEIMPNMMYPNYPFVNAGPGMPSVNMEEFDEEEM</sequence>
<dbReference type="RefSeq" id="WP_226915395.1">
    <property type="nucleotide sequence ID" value="NZ_BAABXU010000001.1"/>
</dbReference>
<reference evidence="1 2" key="1">
    <citation type="submission" date="2021-10" db="EMBL/GenBank/DDBJ databases">
        <title>Collection of gut derived symbiotic bacterial strains cultured from healthy donors.</title>
        <authorList>
            <person name="Lin H."/>
            <person name="Littmann E."/>
            <person name="Claire K."/>
            <person name="Pamer E."/>
        </authorList>
    </citation>
    <scope>NUCLEOTIDE SEQUENCE [LARGE SCALE GENOMIC DNA]</scope>
    <source>
        <strain evidence="1 2">MSK.17.68</strain>
    </source>
</reference>
<gene>
    <name evidence="1" type="ORF">LIP50_14075</name>
</gene>